<proteinExistence type="predicted"/>
<evidence type="ECO:0000313" key="3">
    <source>
        <dbReference type="Proteomes" id="UP001432027"/>
    </source>
</evidence>
<dbReference type="AlphaFoldDB" id="A0AAV5T4T4"/>
<feature type="signal peptide" evidence="1">
    <location>
        <begin position="1"/>
        <end position="17"/>
    </location>
</feature>
<protein>
    <recommendedName>
        <fullName evidence="4">Secreted protein</fullName>
    </recommendedName>
</protein>
<feature type="chain" id="PRO_5044000230" description="Secreted protein" evidence="1">
    <location>
        <begin position="18"/>
        <end position="64"/>
    </location>
</feature>
<comment type="caution">
    <text evidence="2">The sequence shown here is derived from an EMBL/GenBank/DDBJ whole genome shotgun (WGS) entry which is preliminary data.</text>
</comment>
<dbReference type="Proteomes" id="UP001432027">
    <property type="component" value="Unassembled WGS sequence"/>
</dbReference>
<keyword evidence="3" id="KW-1185">Reference proteome</keyword>
<accession>A0AAV5T4T4</accession>
<name>A0AAV5T4T4_9BILA</name>
<gene>
    <name evidence="2" type="ORF">PENTCL1PPCAC_12152</name>
</gene>
<keyword evidence="1" id="KW-0732">Signal</keyword>
<evidence type="ECO:0008006" key="4">
    <source>
        <dbReference type="Google" id="ProtNLM"/>
    </source>
</evidence>
<evidence type="ECO:0000256" key="1">
    <source>
        <dbReference type="SAM" id="SignalP"/>
    </source>
</evidence>
<reference evidence="2" key="1">
    <citation type="submission" date="2023-10" db="EMBL/GenBank/DDBJ databases">
        <title>Genome assembly of Pristionchus species.</title>
        <authorList>
            <person name="Yoshida K."/>
            <person name="Sommer R.J."/>
        </authorList>
    </citation>
    <scope>NUCLEOTIDE SEQUENCE</scope>
    <source>
        <strain evidence="2">RS0144</strain>
    </source>
</reference>
<dbReference type="EMBL" id="BTSX01000003">
    <property type="protein sequence ID" value="GMS89977.1"/>
    <property type="molecule type" value="Genomic_DNA"/>
</dbReference>
<organism evidence="2 3">
    <name type="scientific">Pristionchus entomophagus</name>
    <dbReference type="NCBI Taxonomy" id="358040"/>
    <lineage>
        <taxon>Eukaryota</taxon>
        <taxon>Metazoa</taxon>
        <taxon>Ecdysozoa</taxon>
        <taxon>Nematoda</taxon>
        <taxon>Chromadorea</taxon>
        <taxon>Rhabditida</taxon>
        <taxon>Rhabditina</taxon>
        <taxon>Diplogasteromorpha</taxon>
        <taxon>Diplogasteroidea</taxon>
        <taxon>Neodiplogasteridae</taxon>
        <taxon>Pristionchus</taxon>
    </lineage>
</organism>
<sequence length="64" mass="7098">MPPTIYLLFGLITTVLGNVPCVEYSAVCVPAHVDYSYIRPFNAAAHAPSSDRVRRRQPVSHSKK</sequence>
<evidence type="ECO:0000313" key="2">
    <source>
        <dbReference type="EMBL" id="GMS89977.1"/>
    </source>
</evidence>